<dbReference type="RefSeq" id="WP_126821663.1">
    <property type="nucleotide sequence ID" value="NZ_JBHLWU010000001.1"/>
</dbReference>
<comment type="subcellular location">
    <subcellularLocation>
        <location evidence="6">Cytoplasm</location>
        <location evidence="6">Nucleoid</location>
    </subcellularLocation>
    <text evidence="6">Localizes in tight foci, which correspond to the replisome at mid-cell throughout the cell cycle.</text>
</comment>
<evidence type="ECO:0000256" key="3">
    <source>
        <dbReference type="ARBA" id="ARBA00022723"/>
    </source>
</evidence>
<evidence type="ECO:0000256" key="1">
    <source>
        <dbReference type="ARBA" id="ARBA00022490"/>
    </source>
</evidence>
<evidence type="ECO:0000256" key="5">
    <source>
        <dbReference type="ARBA" id="ARBA00022880"/>
    </source>
</evidence>
<comment type="subunit">
    <text evidence="6">Homotetramer. Interacts with both DnaA and DnaN, acting as a bridge between these two proteins.</text>
</comment>
<dbReference type="AlphaFoldDB" id="A0A430AHZ7"/>
<dbReference type="Proteomes" id="UP000288669">
    <property type="component" value="Unassembled WGS sequence"/>
</dbReference>
<comment type="similarity">
    <text evidence="6">Belongs to the YabA family.</text>
</comment>
<dbReference type="OrthoDB" id="2112130at2"/>
<dbReference type="SUPFAM" id="SSF90257">
    <property type="entry name" value="Myosin rod fragments"/>
    <property type="match status" value="1"/>
</dbReference>
<protein>
    <recommendedName>
        <fullName evidence="6">Replication initiation control protein YabA</fullName>
    </recommendedName>
</protein>
<feature type="binding site" evidence="6">
    <location>
        <position position="101"/>
    </location>
    <ligand>
        <name>Zn(2+)</name>
        <dbReference type="ChEBI" id="CHEBI:29105"/>
    </ligand>
</feature>
<dbReference type="PIRSF" id="PIRSF021439">
    <property type="entry name" value="DUF972"/>
    <property type="match status" value="1"/>
</dbReference>
<proteinExistence type="inferred from homology"/>
<accession>A0A430AHZ7</accession>
<keyword evidence="9" id="KW-1185">Reference proteome</keyword>
<reference evidence="8 9" key="1">
    <citation type="submission" date="2017-05" db="EMBL/GenBank/DDBJ databases">
        <title>Vagococcus spp. assemblies.</title>
        <authorList>
            <person name="Gulvik C.A."/>
        </authorList>
    </citation>
    <scope>NUCLEOTIDE SEQUENCE [LARGE SCALE GENOMIC DNA]</scope>
    <source>
        <strain evidence="8 9">DSM 24756</strain>
    </source>
</reference>
<evidence type="ECO:0000256" key="6">
    <source>
        <dbReference type="HAMAP-Rule" id="MF_01159"/>
    </source>
</evidence>
<dbReference type="Pfam" id="PF06156">
    <property type="entry name" value="YabA"/>
    <property type="match status" value="1"/>
</dbReference>
<keyword evidence="4 6" id="KW-0862">Zinc</keyword>
<keyword evidence="5 6" id="KW-0236">DNA replication inhibitor</keyword>
<comment type="caution">
    <text evidence="8">The sequence shown here is derived from an EMBL/GenBank/DDBJ whole genome shotgun (WGS) entry which is preliminary data.</text>
</comment>
<name>A0A430AHZ7_9ENTE</name>
<keyword evidence="2 6" id="KW-0235">DNA replication</keyword>
<dbReference type="GO" id="GO:0006260">
    <property type="term" value="P:DNA replication"/>
    <property type="evidence" value="ECO:0007669"/>
    <property type="project" value="UniProtKB-KW"/>
</dbReference>
<sequence>MDKRTLYDEFDHLEAEIKQFSYRLSGMKETMAELMETNVSLEIENKHLRERLFELEATQNMSSSSKQELSKSRMNLEKLYEEGFHVCNVYYGSRRENNEECAFCLDVIYGERK</sequence>
<dbReference type="Gene3D" id="1.20.5.340">
    <property type="match status" value="1"/>
</dbReference>
<evidence type="ECO:0000256" key="4">
    <source>
        <dbReference type="ARBA" id="ARBA00022833"/>
    </source>
</evidence>
<evidence type="ECO:0000256" key="2">
    <source>
        <dbReference type="ARBA" id="ARBA00022705"/>
    </source>
</evidence>
<dbReference type="EMBL" id="NGJZ01000001">
    <property type="protein sequence ID" value="RSU07746.1"/>
    <property type="molecule type" value="Genomic_DNA"/>
</dbReference>
<feature type="coiled-coil region" evidence="7">
    <location>
        <begin position="24"/>
        <end position="58"/>
    </location>
</feature>
<comment type="cofactor">
    <cofactor evidence="6">
        <name>Zn(2+)</name>
        <dbReference type="ChEBI" id="CHEBI:29105"/>
    </cofactor>
    <text evidence="6">Binds 1 zinc ion per subunit.</text>
</comment>
<gene>
    <name evidence="6" type="primary">yabA</name>
    <name evidence="8" type="ORF">CBF30_00455</name>
</gene>
<keyword evidence="7" id="KW-0175">Coiled coil</keyword>
<feature type="binding site" evidence="6">
    <location>
        <position position="87"/>
    </location>
    <ligand>
        <name>Zn(2+)</name>
        <dbReference type="ChEBI" id="CHEBI:29105"/>
    </ligand>
</feature>
<keyword evidence="1 6" id="KW-0963">Cytoplasm</keyword>
<evidence type="ECO:0000313" key="9">
    <source>
        <dbReference type="Proteomes" id="UP000288669"/>
    </source>
</evidence>
<evidence type="ECO:0000313" key="8">
    <source>
        <dbReference type="EMBL" id="RSU07746.1"/>
    </source>
</evidence>
<keyword evidence="3 6" id="KW-0479">Metal-binding</keyword>
<comment type="function">
    <text evidence="6">Involved in control of chromosome replication initiation. Inhibits the cooperative binding of DnaA to the oriC region, thus negatively regulating initiation of chromosome replication. Inhibits the ability of DnaA-ATP to form a helix on DNA; does not disassemble preformed DnaA-DNA helices. Decreases the residence time of DnaA on the chromosome at its binding sites (oriC, replication forks and promoter-binding sites). Tethers DnaA to the replication machinery via the DNA polymerase beta sliding clamp subunit (dnaN). Associates with oriC and other DnaA targets on the chromosome in a DnaA-dependent manner.</text>
</comment>
<dbReference type="GO" id="GO:0043590">
    <property type="term" value="C:bacterial nucleoid"/>
    <property type="evidence" value="ECO:0007669"/>
    <property type="project" value="UniProtKB-UniRule"/>
</dbReference>
<evidence type="ECO:0000256" key="7">
    <source>
        <dbReference type="SAM" id="Coils"/>
    </source>
</evidence>
<dbReference type="InterPro" id="IPR010377">
    <property type="entry name" value="YabA"/>
</dbReference>
<dbReference type="GO" id="GO:0008270">
    <property type="term" value="F:zinc ion binding"/>
    <property type="evidence" value="ECO:0007669"/>
    <property type="project" value="UniProtKB-UniRule"/>
</dbReference>
<feature type="binding site" evidence="6">
    <location>
        <position position="104"/>
    </location>
    <ligand>
        <name>Zn(2+)</name>
        <dbReference type="ChEBI" id="CHEBI:29105"/>
    </ligand>
</feature>
<feature type="binding site" evidence="6">
    <location>
        <position position="85"/>
    </location>
    <ligand>
        <name>Zn(2+)</name>
        <dbReference type="ChEBI" id="CHEBI:29105"/>
    </ligand>
</feature>
<dbReference type="GO" id="GO:0008156">
    <property type="term" value="P:negative regulation of DNA replication"/>
    <property type="evidence" value="ECO:0007669"/>
    <property type="project" value="UniProtKB-UniRule"/>
</dbReference>
<organism evidence="8 9">
    <name type="scientific">Vagococcus entomophilus</name>
    <dbReference type="NCBI Taxonomy" id="1160095"/>
    <lineage>
        <taxon>Bacteria</taxon>
        <taxon>Bacillati</taxon>
        <taxon>Bacillota</taxon>
        <taxon>Bacilli</taxon>
        <taxon>Lactobacillales</taxon>
        <taxon>Enterococcaceae</taxon>
        <taxon>Vagococcus</taxon>
    </lineage>
</organism>
<dbReference type="HAMAP" id="MF_01159">
    <property type="entry name" value="YabA"/>
    <property type="match status" value="1"/>
</dbReference>